<dbReference type="InterPro" id="IPR008929">
    <property type="entry name" value="Chondroitin_lyas"/>
</dbReference>
<keyword evidence="3" id="KW-0964">Secreted</keyword>
<dbReference type="Gene3D" id="1.50.10.100">
    <property type="entry name" value="Chondroitin AC/alginate lyase"/>
    <property type="match status" value="1"/>
</dbReference>
<dbReference type="RefSeq" id="WP_132506263.1">
    <property type="nucleotide sequence ID" value="NZ_SMKP01000015.1"/>
</dbReference>
<feature type="signal peptide" evidence="7">
    <location>
        <begin position="1"/>
        <end position="29"/>
    </location>
</feature>
<dbReference type="EMBL" id="SMKP01000015">
    <property type="protein sequence ID" value="TDD23902.1"/>
    <property type="molecule type" value="Genomic_DNA"/>
</dbReference>
<dbReference type="GO" id="GO:0042597">
    <property type="term" value="C:periplasmic space"/>
    <property type="evidence" value="ECO:0007669"/>
    <property type="project" value="UniProtKB-SubCell"/>
</dbReference>
<gene>
    <name evidence="11" type="ORF">E1294_07855</name>
</gene>
<keyword evidence="6 11" id="KW-0456">Lyase</keyword>
<dbReference type="Pfam" id="PF16889">
    <property type="entry name" value="Hepar_II_III_N"/>
    <property type="match status" value="1"/>
</dbReference>
<feature type="domain" description="Heparin-sulfate lyase N-terminal" evidence="9">
    <location>
        <begin position="283"/>
        <end position="522"/>
    </location>
</feature>
<comment type="caution">
    <text evidence="11">The sequence shown here is derived from an EMBL/GenBank/DDBJ whole genome shotgun (WGS) entry which is preliminary data.</text>
</comment>
<evidence type="ECO:0000256" key="6">
    <source>
        <dbReference type="ARBA" id="ARBA00023239"/>
    </source>
</evidence>
<feature type="domain" description="Carbohydrate-binding module family 96" evidence="10">
    <location>
        <begin position="182"/>
        <end position="275"/>
    </location>
</feature>
<evidence type="ECO:0000313" key="11">
    <source>
        <dbReference type="EMBL" id="TDD23902.1"/>
    </source>
</evidence>
<evidence type="ECO:0000259" key="9">
    <source>
        <dbReference type="Pfam" id="PF16889"/>
    </source>
</evidence>
<dbReference type="GO" id="GO:0016829">
    <property type="term" value="F:lyase activity"/>
    <property type="evidence" value="ECO:0007669"/>
    <property type="project" value="UniProtKB-KW"/>
</dbReference>
<sequence length="929" mass="100590">MSLNRSWTRTFAALTLAAPLLVLGPQATADSLSDVEFFGRWSDGAWEVGPRFSYAHAGLERVQSAVKAGDYALAKRRLLDYYRARPAASAGRFSHTAWPGVLELTPDHIWTLDSGEVYLKTLTVGPEESTVTADVTSSVTGGRTGFFLMSRYKDPAIARFDSGEKSSGKPTLRLTLADGSVKTLHPSHDTYIWAGHPGTEYGDKYVMQVSDQGTGPFSAATRKAYLQFDLAGLPKVTKAELSLTGSANAKKDVMLYGNGDTFTEDSRTWSNTVQYTYSWQGDPGGFDWKQPAGADKEYLVQLPRFFFAGPLAVAYQETGDEKHARALIDLMTDFVNDADAYDPDEGAGSYPNSLSVARRVQNWIAAYEILRKSPSLTPEANTEILKALNRSGVHLEESVQGAPNWKQTQKVALLHTAVYFPEFFRAPKWRANAVSSLEGQLHDSTYPDGGYWEATDGYARSYASQYVDIALFMREHGIEFSTTTKAKLRKLARFLMDQTFPNGYGPVYGDSEPKDVRSTLRRLGELLGDEELIHVGTSGASGQEPAHTSSLYPDTRVAVSRSGWAPEDSYLRLNADRGSHSHADEMGITAYAYGRPLLPDMGTFNYSSDPRAQWLRKSTEAHNTIEIDNRAQDSTAAGAITHMVANPAFDLIGAHTEASQGALHERSVLSLSSGLWVVSDRLRPADDAAHRYEQNWHFSSEASPSLRSGQKAATTAFGDGGNISVVPADPGKLSASLRDGSYAPAMYRVEDAEYASYVKTAAGRTTFDTLLLPSRGAADPSVAVERIPVGSTPTHQATALGLRLGERGDAVYYKSWTTRASRSFGSYTFDGKLLYARTGAASQSIVMVDGTSIELDGAILVTSPEPVKDLAVEVGADGTVRIDGSGLTASADPAQAIAIAAPDAAKVVLNGTPVPFHRDGRLIYAAAAR</sequence>
<evidence type="ECO:0000259" key="10">
    <source>
        <dbReference type="Pfam" id="PF24517"/>
    </source>
</evidence>
<name>A0A4R4X195_9ACTN</name>
<evidence type="ECO:0000256" key="1">
    <source>
        <dbReference type="ARBA" id="ARBA00004418"/>
    </source>
</evidence>
<dbReference type="NCBIfam" id="NF033679">
    <property type="entry name" value="DNRLRE_dom"/>
    <property type="match status" value="1"/>
</dbReference>
<evidence type="ECO:0000313" key="12">
    <source>
        <dbReference type="Proteomes" id="UP000294543"/>
    </source>
</evidence>
<evidence type="ECO:0000256" key="5">
    <source>
        <dbReference type="ARBA" id="ARBA00022764"/>
    </source>
</evidence>
<keyword evidence="4 7" id="KW-0732">Signal</keyword>
<dbReference type="Pfam" id="PF24517">
    <property type="entry name" value="CBM96"/>
    <property type="match status" value="1"/>
</dbReference>
<proteinExistence type="predicted"/>
<feature type="chain" id="PRO_5020609203" evidence="7">
    <location>
        <begin position="30"/>
        <end position="929"/>
    </location>
</feature>
<protein>
    <submittedName>
        <fullName evidence="11">Alginate lyase family protein</fullName>
    </submittedName>
</protein>
<comment type="subcellular location">
    <subcellularLocation>
        <location evidence="1">Periplasm</location>
    </subcellularLocation>
    <subcellularLocation>
        <location evidence="2">Secreted</location>
    </subcellularLocation>
</comment>
<dbReference type="SUPFAM" id="SSF48230">
    <property type="entry name" value="Chondroitin AC/alginate lyase"/>
    <property type="match status" value="1"/>
</dbReference>
<evidence type="ECO:0000256" key="4">
    <source>
        <dbReference type="ARBA" id="ARBA00022729"/>
    </source>
</evidence>
<dbReference type="AlphaFoldDB" id="A0A4R4X195"/>
<keyword evidence="5" id="KW-0574">Periplasm</keyword>
<dbReference type="PANTHER" id="PTHR39210">
    <property type="entry name" value="HEPARIN-SULFATE LYASE"/>
    <property type="match status" value="1"/>
</dbReference>
<dbReference type="PANTHER" id="PTHR39210:SF1">
    <property type="entry name" value="HEPARIN-SULFATE LYASE"/>
    <property type="match status" value="1"/>
</dbReference>
<keyword evidence="12" id="KW-1185">Reference proteome</keyword>
<accession>A0A4R4X195</accession>
<dbReference type="InterPro" id="IPR031680">
    <property type="entry name" value="Hepar_II_III_N"/>
</dbReference>
<dbReference type="InterPro" id="IPR012480">
    <property type="entry name" value="Hepar_II_III_C"/>
</dbReference>
<evidence type="ECO:0000256" key="7">
    <source>
        <dbReference type="SAM" id="SignalP"/>
    </source>
</evidence>
<dbReference type="InterPro" id="IPR055372">
    <property type="entry name" value="CBM96"/>
</dbReference>
<dbReference type="GO" id="GO:0005576">
    <property type="term" value="C:extracellular region"/>
    <property type="evidence" value="ECO:0007669"/>
    <property type="project" value="UniProtKB-SubCell"/>
</dbReference>
<reference evidence="11 12" key="1">
    <citation type="submission" date="2019-03" db="EMBL/GenBank/DDBJ databases">
        <title>Draft genome sequences of novel Actinobacteria.</title>
        <authorList>
            <person name="Sahin N."/>
            <person name="Ay H."/>
            <person name="Saygin H."/>
        </authorList>
    </citation>
    <scope>NUCLEOTIDE SEQUENCE [LARGE SCALE GENOMIC DNA]</scope>
    <source>
        <strain evidence="11 12">KC712</strain>
    </source>
</reference>
<dbReference type="Proteomes" id="UP000294543">
    <property type="component" value="Unassembled WGS sequence"/>
</dbReference>
<evidence type="ECO:0000256" key="3">
    <source>
        <dbReference type="ARBA" id="ARBA00022525"/>
    </source>
</evidence>
<dbReference type="Gene3D" id="2.70.98.70">
    <property type="match status" value="1"/>
</dbReference>
<dbReference type="Pfam" id="PF07940">
    <property type="entry name" value="Hepar_II_III_C"/>
    <property type="match status" value="1"/>
</dbReference>
<evidence type="ECO:0000256" key="2">
    <source>
        <dbReference type="ARBA" id="ARBA00004613"/>
    </source>
</evidence>
<feature type="domain" description="Heparinase II/III-like C-terminal" evidence="8">
    <location>
        <begin position="576"/>
        <end position="742"/>
    </location>
</feature>
<dbReference type="OrthoDB" id="99456at2"/>
<evidence type="ECO:0000259" key="8">
    <source>
        <dbReference type="Pfam" id="PF07940"/>
    </source>
</evidence>
<organism evidence="11 12">
    <name type="scientific">Nonomuraea diastatica</name>
    <dbReference type="NCBI Taxonomy" id="1848329"/>
    <lineage>
        <taxon>Bacteria</taxon>
        <taxon>Bacillati</taxon>
        <taxon>Actinomycetota</taxon>
        <taxon>Actinomycetes</taxon>
        <taxon>Streptosporangiales</taxon>
        <taxon>Streptosporangiaceae</taxon>
        <taxon>Nonomuraea</taxon>
    </lineage>
</organism>